<dbReference type="OrthoDB" id="6752317at2759"/>
<dbReference type="AlphaFoldDB" id="N6TYE4"/>
<name>N6TYE4_DENPD</name>
<dbReference type="EMBL" id="KB631602">
    <property type="protein sequence ID" value="ERL84572.1"/>
    <property type="molecule type" value="Genomic_DNA"/>
</dbReference>
<accession>N6TYE4</accession>
<dbReference type="Proteomes" id="UP000019118">
    <property type="component" value="Unassembled WGS sequence"/>
</dbReference>
<organism evidence="1">
    <name type="scientific">Dendroctonus ponderosae</name>
    <name type="common">Mountain pine beetle</name>
    <dbReference type="NCBI Taxonomy" id="77166"/>
    <lineage>
        <taxon>Eukaryota</taxon>
        <taxon>Metazoa</taxon>
        <taxon>Ecdysozoa</taxon>
        <taxon>Arthropoda</taxon>
        <taxon>Hexapoda</taxon>
        <taxon>Insecta</taxon>
        <taxon>Pterygota</taxon>
        <taxon>Neoptera</taxon>
        <taxon>Endopterygota</taxon>
        <taxon>Coleoptera</taxon>
        <taxon>Polyphaga</taxon>
        <taxon>Cucujiformia</taxon>
        <taxon>Curculionidae</taxon>
        <taxon>Scolytinae</taxon>
        <taxon>Dendroctonus</taxon>
    </lineage>
</organism>
<reference evidence="3" key="2">
    <citation type="submission" date="2024-08" db="UniProtKB">
        <authorList>
            <consortium name="EnsemblMetazoa"/>
        </authorList>
    </citation>
    <scope>IDENTIFICATION</scope>
</reference>
<evidence type="ECO:0000313" key="1">
    <source>
        <dbReference type="EMBL" id="ENN74345.1"/>
    </source>
</evidence>
<dbReference type="EnsemblMetazoa" id="XM_019909705.1">
    <property type="protein sequence ID" value="XP_019765264.1"/>
    <property type="gene ID" value="LOC109541033"/>
</dbReference>
<reference evidence="4 5" key="1">
    <citation type="journal article" date="2013" name="Genome Biol.">
        <title>Draft genome of the mountain pine beetle, Dendroctonus ponderosae Hopkins, a major forest pest.</title>
        <authorList>
            <person name="Keeling C.I."/>
            <person name="Yuen M.M."/>
            <person name="Liao N.Y."/>
            <person name="Docking T.R."/>
            <person name="Chan S.K."/>
            <person name="Taylor G.A."/>
            <person name="Palmquist D.L."/>
            <person name="Jackman S.D."/>
            <person name="Nguyen A."/>
            <person name="Li M."/>
            <person name="Henderson H."/>
            <person name="Janes J.K."/>
            <person name="Zhao Y."/>
            <person name="Pandoh P."/>
            <person name="Moore R."/>
            <person name="Sperling F.A."/>
            <person name="Huber D.P."/>
            <person name="Birol I."/>
            <person name="Jones S.J."/>
            <person name="Bohlmann J."/>
        </authorList>
    </citation>
    <scope>NUCLEOTIDE SEQUENCE</scope>
</reference>
<evidence type="ECO:0000313" key="5">
    <source>
        <dbReference type="Proteomes" id="UP000030742"/>
    </source>
</evidence>
<evidence type="ECO:0000313" key="2">
    <source>
        <dbReference type="EMBL" id="ERL84572.1"/>
    </source>
</evidence>
<evidence type="ECO:0000313" key="4">
    <source>
        <dbReference type="Proteomes" id="UP000019118"/>
    </source>
</evidence>
<evidence type="ECO:0000313" key="3">
    <source>
        <dbReference type="EnsemblMetazoa" id="XP_019765264.1"/>
    </source>
</evidence>
<keyword evidence="4" id="KW-1185">Reference proteome</keyword>
<dbReference type="Proteomes" id="UP000030742">
    <property type="component" value="Unassembled WGS sequence"/>
</dbReference>
<feature type="non-terminal residue" evidence="1">
    <location>
        <position position="1"/>
    </location>
</feature>
<sequence length="154" mass="18125">MSGQQHPKREHQARIALRYRRTSMDSMKTEFRNRFLARLRTTRSKSVDRLRSIAENYDTDREFNSLTELRRVLLTEQNQKSLVGSDDVSDLLSEVEEELRQVRLEYEADTYAEQSIEETEDVVHRFLTKCEICLNLSVVPICSKCNSQLSFDMN</sequence>
<dbReference type="OMA" id="SANCDRQ"/>
<protein>
    <submittedName>
        <fullName evidence="1 3">Uncharacterized protein</fullName>
    </submittedName>
</protein>
<dbReference type="KEGG" id="dpa:109541033"/>
<dbReference type="EMBL" id="KB741077">
    <property type="protein sequence ID" value="ENN74345.1"/>
    <property type="molecule type" value="Genomic_DNA"/>
</dbReference>
<gene>
    <name evidence="3" type="primary">109541033</name>
    <name evidence="2" type="ORF">D910_02001</name>
    <name evidence="1" type="ORF">YQE_09315</name>
</gene>
<dbReference type="HOGENOM" id="CLU_1706065_0_0_1"/>
<proteinExistence type="predicted"/>